<accession>A0A1D9P202</accession>
<feature type="domain" description="Type I restriction modification DNA specificity" evidence="4">
    <location>
        <begin position="218"/>
        <end position="369"/>
    </location>
</feature>
<dbReference type="Gene3D" id="3.90.220.20">
    <property type="entry name" value="DNA methylase specificity domains"/>
    <property type="match status" value="2"/>
</dbReference>
<dbReference type="SUPFAM" id="SSF116734">
    <property type="entry name" value="DNA methylase specificity domain"/>
    <property type="match status" value="2"/>
</dbReference>
<dbReference type="PANTHER" id="PTHR30408:SF12">
    <property type="entry name" value="TYPE I RESTRICTION ENZYME MJAVIII SPECIFICITY SUBUNIT"/>
    <property type="match status" value="1"/>
</dbReference>
<dbReference type="GO" id="GO:0003677">
    <property type="term" value="F:DNA binding"/>
    <property type="evidence" value="ECO:0007669"/>
    <property type="project" value="UniProtKB-KW"/>
</dbReference>
<dbReference type="REBASE" id="165905">
    <property type="entry name" value="S1.Bhu2003ORF1190P"/>
</dbReference>
<proteinExistence type="inferred from homology"/>
<protein>
    <submittedName>
        <fullName evidence="5">Type I restriction-modification system S subunit HsdS</fullName>
    </submittedName>
</protein>
<dbReference type="Pfam" id="PF01420">
    <property type="entry name" value="Methylase_S"/>
    <property type="match status" value="2"/>
</dbReference>
<gene>
    <name evidence="5" type="ORF">bhn_I1191</name>
</gene>
<keyword evidence="6" id="KW-1185">Reference proteome</keyword>
<evidence type="ECO:0000256" key="1">
    <source>
        <dbReference type="ARBA" id="ARBA00010923"/>
    </source>
</evidence>
<reference evidence="6" key="1">
    <citation type="submission" date="2016-10" db="EMBL/GenBank/DDBJ databases">
        <title>The complete genome sequence of the rumen bacterium Butyrivibrio hungatei MB2003.</title>
        <authorList>
            <person name="Palevich N."/>
            <person name="Kelly W.J."/>
            <person name="Leahy S.C."/>
            <person name="Altermann E."/>
            <person name="Rakonjac J."/>
            <person name="Attwood G.T."/>
        </authorList>
    </citation>
    <scope>NUCLEOTIDE SEQUENCE [LARGE SCALE GENOMIC DNA]</scope>
    <source>
        <strain evidence="6">MB2003</strain>
    </source>
</reference>
<keyword evidence="2" id="KW-0680">Restriction system</keyword>
<evidence type="ECO:0000313" key="5">
    <source>
        <dbReference type="EMBL" id="AOZ96225.1"/>
    </source>
</evidence>
<organism evidence="5 6">
    <name type="scientific">Butyrivibrio hungatei</name>
    <dbReference type="NCBI Taxonomy" id="185008"/>
    <lineage>
        <taxon>Bacteria</taxon>
        <taxon>Bacillati</taxon>
        <taxon>Bacillota</taxon>
        <taxon>Clostridia</taxon>
        <taxon>Lachnospirales</taxon>
        <taxon>Lachnospiraceae</taxon>
        <taxon>Butyrivibrio</taxon>
    </lineage>
</organism>
<dbReference type="OrthoDB" id="9811611at2"/>
<dbReference type="InterPro" id="IPR052021">
    <property type="entry name" value="Type-I_RS_S_subunit"/>
</dbReference>
<name>A0A1D9P202_9FIRM</name>
<sequence>MEKIKLGDLCKPSAGQIKEDEDTLIDYIDISSVDNETKKVTGYQTITFGEAPSRARKAVKRGNILVSTVRPNLNAVALLEEDTPNVSVASTGFCVLESKDDVDPRFILNFCKSKPFIDDMVSQATGASYPAVSDKIVRSALVPKYSYQEQQHISTVLEKLAGIIDDRRIELQQLDDLIKARFVEMFGDPVENPKGYRVDTLQDLIDAGDITYHLDGNHGGDYPRSEEFVSEGVPYIGANCISNGEIDFSLAKYLTVERAGKLRKGIAQNEDVLFAHNATVGPTVVLHTTEPKVILSTSLTAYRCNKESIMPEYLATYMKSDGFVMQYSSEMKQTTRNQVPITAQKKYLFLIPPMEEQKAFSEFVKQVDKSKVVVQKSLDETQKLFDSLMQEYFG</sequence>
<dbReference type="KEGG" id="bhu:bhn_I1191"/>
<dbReference type="RefSeq" id="WP_071175934.1">
    <property type="nucleotide sequence ID" value="NZ_CP017831.1"/>
</dbReference>
<evidence type="ECO:0000313" key="6">
    <source>
        <dbReference type="Proteomes" id="UP000179284"/>
    </source>
</evidence>
<dbReference type="CDD" id="cd16961">
    <property type="entry name" value="RMtype1_S_TRD-CR_like"/>
    <property type="match status" value="1"/>
</dbReference>
<dbReference type="AlphaFoldDB" id="A0A1D9P202"/>
<evidence type="ECO:0000256" key="2">
    <source>
        <dbReference type="ARBA" id="ARBA00022747"/>
    </source>
</evidence>
<dbReference type="Proteomes" id="UP000179284">
    <property type="component" value="Chromosome I"/>
</dbReference>
<dbReference type="EMBL" id="CP017831">
    <property type="protein sequence ID" value="AOZ96225.1"/>
    <property type="molecule type" value="Genomic_DNA"/>
</dbReference>
<keyword evidence="3" id="KW-0238">DNA-binding</keyword>
<feature type="domain" description="Type I restriction modification DNA specificity" evidence="4">
    <location>
        <begin position="2"/>
        <end position="162"/>
    </location>
</feature>
<evidence type="ECO:0000256" key="3">
    <source>
        <dbReference type="ARBA" id="ARBA00023125"/>
    </source>
</evidence>
<dbReference type="PANTHER" id="PTHR30408">
    <property type="entry name" value="TYPE-1 RESTRICTION ENZYME ECOKI SPECIFICITY PROTEIN"/>
    <property type="match status" value="1"/>
</dbReference>
<evidence type="ECO:0000259" key="4">
    <source>
        <dbReference type="Pfam" id="PF01420"/>
    </source>
</evidence>
<dbReference type="InterPro" id="IPR000055">
    <property type="entry name" value="Restrct_endonuc_typeI_TRD"/>
</dbReference>
<dbReference type="GO" id="GO:0009307">
    <property type="term" value="P:DNA restriction-modification system"/>
    <property type="evidence" value="ECO:0007669"/>
    <property type="project" value="UniProtKB-KW"/>
</dbReference>
<comment type="similarity">
    <text evidence="1">Belongs to the type-I restriction system S methylase family.</text>
</comment>
<dbReference type="InterPro" id="IPR044946">
    <property type="entry name" value="Restrct_endonuc_typeI_TRD_sf"/>
</dbReference>